<sequence length="93" mass="9412">MTASPGRFPTKPRTDLENSYVGKAYLLVGGNGSLPGRGSLGALDGDGSDGAQGPGVDGNGTHLPSLLDKAYYKPAPGGPKGRRARSKSTSGLR</sequence>
<evidence type="ECO:0000313" key="2">
    <source>
        <dbReference type="EMBL" id="KAG2497930.1"/>
    </source>
</evidence>
<gene>
    <name evidence="2" type="ORF">HYH03_004192</name>
</gene>
<evidence type="ECO:0000256" key="1">
    <source>
        <dbReference type="SAM" id="MobiDB-lite"/>
    </source>
</evidence>
<organism evidence="2 3">
    <name type="scientific">Edaphochlamys debaryana</name>
    <dbReference type="NCBI Taxonomy" id="47281"/>
    <lineage>
        <taxon>Eukaryota</taxon>
        <taxon>Viridiplantae</taxon>
        <taxon>Chlorophyta</taxon>
        <taxon>core chlorophytes</taxon>
        <taxon>Chlorophyceae</taxon>
        <taxon>CS clade</taxon>
        <taxon>Chlamydomonadales</taxon>
        <taxon>Chlamydomonadales incertae sedis</taxon>
        <taxon>Edaphochlamys</taxon>
    </lineage>
</organism>
<accession>A0A835YFS4</accession>
<dbReference type="AlphaFoldDB" id="A0A835YFS4"/>
<dbReference type="EMBL" id="JAEHOE010000012">
    <property type="protein sequence ID" value="KAG2497930.1"/>
    <property type="molecule type" value="Genomic_DNA"/>
</dbReference>
<proteinExistence type="predicted"/>
<comment type="caution">
    <text evidence="2">The sequence shown here is derived from an EMBL/GenBank/DDBJ whole genome shotgun (WGS) entry which is preliminary data.</text>
</comment>
<evidence type="ECO:0000313" key="3">
    <source>
        <dbReference type="Proteomes" id="UP000612055"/>
    </source>
</evidence>
<name>A0A835YFS4_9CHLO</name>
<reference evidence="2" key="1">
    <citation type="journal article" date="2020" name="bioRxiv">
        <title>Comparative genomics of Chlamydomonas.</title>
        <authorList>
            <person name="Craig R.J."/>
            <person name="Hasan A.R."/>
            <person name="Ness R.W."/>
            <person name="Keightley P.D."/>
        </authorList>
    </citation>
    <scope>NUCLEOTIDE SEQUENCE</scope>
    <source>
        <strain evidence="2">CCAP 11/70</strain>
    </source>
</reference>
<feature type="compositionally biased region" description="Gly residues" evidence="1">
    <location>
        <begin position="48"/>
        <end position="58"/>
    </location>
</feature>
<feature type="region of interest" description="Disordered" evidence="1">
    <location>
        <begin position="35"/>
        <end position="93"/>
    </location>
</feature>
<keyword evidence="3" id="KW-1185">Reference proteome</keyword>
<protein>
    <submittedName>
        <fullName evidence="2">Uncharacterized protein</fullName>
    </submittedName>
</protein>
<dbReference type="Proteomes" id="UP000612055">
    <property type="component" value="Unassembled WGS sequence"/>
</dbReference>